<feature type="region of interest" description="Disordered" evidence="1">
    <location>
        <begin position="955"/>
        <end position="1013"/>
    </location>
</feature>
<feature type="compositionally biased region" description="Low complexity" evidence="1">
    <location>
        <begin position="1086"/>
        <end position="1115"/>
    </location>
</feature>
<feature type="compositionally biased region" description="Low complexity" evidence="1">
    <location>
        <begin position="22"/>
        <end position="34"/>
    </location>
</feature>
<feature type="region of interest" description="Disordered" evidence="1">
    <location>
        <begin position="62"/>
        <end position="87"/>
    </location>
</feature>
<reference evidence="2 3" key="1">
    <citation type="journal article" date="2021" name="Sci. Rep.">
        <title>Genome sequencing of the multicellular alga Astrephomene provides insights into convergent evolution of germ-soma differentiation.</title>
        <authorList>
            <person name="Yamashita S."/>
            <person name="Yamamoto K."/>
            <person name="Matsuzaki R."/>
            <person name="Suzuki S."/>
            <person name="Yamaguchi H."/>
            <person name="Hirooka S."/>
            <person name="Minakuchi Y."/>
            <person name="Miyagishima S."/>
            <person name="Kawachi M."/>
            <person name="Toyoda A."/>
            <person name="Nozaki H."/>
        </authorList>
    </citation>
    <scope>NUCLEOTIDE SEQUENCE [LARGE SCALE GENOMIC DNA]</scope>
    <source>
        <strain evidence="2 3">NIES-4017</strain>
    </source>
</reference>
<feature type="compositionally biased region" description="Low complexity" evidence="1">
    <location>
        <begin position="292"/>
        <end position="323"/>
    </location>
</feature>
<feature type="region of interest" description="Disordered" evidence="1">
    <location>
        <begin position="349"/>
        <end position="399"/>
    </location>
</feature>
<feature type="compositionally biased region" description="Low complexity" evidence="1">
    <location>
        <begin position="955"/>
        <end position="974"/>
    </location>
</feature>
<comment type="caution">
    <text evidence="2">The sequence shown here is derived from an EMBL/GenBank/DDBJ whole genome shotgun (WGS) entry which is preliminary data.</text>
</comment>
<feature type="compositionally biased region" description="Basic and acidic residues" evidence="1">
    <location>
        <begin position="480"/>
        <end position="494"/>
    </location>
</feature>
<feature type="compositionally biased region" description="Gly residues" evidence="1">
    <location>
        <begin position="205"/>
        <end position="220"/>
    </location>
</feature>
<feature type="region of interest" description="Disordered" evidence="1">
    <location>
        <begin position="462"/>
        <end position="550"/>
    </location>
</feature>
<feature type="region of interest" description="Disordered" evidence="1">
    <location>
        <begin position="22"/>
        <end position="46"/>
    </location>
</feature>
<dbReference type="Proteomes" id="UP001054857">
    <property type="component" value="Unassembled WGS sequence"/>
</dbReference>
<evidence type="ECO:0000313" key="2">
    <source>
        <dbReference type="EMBL" id="GFR48370.1"/>
    </source>
</evidence>
<evidence type="ECO:0000256" key="1">
    <source>
        <dbReference type="SAM" id="MobiDB-lite"/>
    </source>
</evidence>
<keyword evidence="3" id="KW-1185">Reference proteome</keyword>
<organism evidence="2 3">
    <name type="scientific">Astrephomene gubernaculifera</name>
    <dbReference type="NCBI Taxonomy" id="47775"/>
    <lineage>
        <taxon>Eukaryota</taxon>
        <taxon>Viridiplantae</taxon>
        <taxon>Chlorophyta</taxon>
        <taxon>core chlorophytes</taxon>
        <taxon>Chlorophyceae</taxon>
        <taxon>CS clade</taxon>
        <taxon>Chlamydomonadales</taxon>
        <taxon>Astrephomenaceae</taxon>
        <taxon>Astrephomene</taxon>
    </lineage>
</organism>
<evidence type="ECO:0000313" key="3">
    <source>
        <dbReference type="Proteomes" id="UP001054857"/>
    </source>
</evidence>
<feature type="non-terminal residue" evidence="2">
    <location>
        <position position="1419"/>
    </location>
</feature>
<feature type="non-terminal residue" evidence="2">
    <location>
        <position position="1"/>
    </location>
</feature>
<dbReference type="EMBL" id="BMAR01000023">
    <property type="protein sequence ID" value="GFR48370.1"/>
    <property type="molecule type" value="Genomic_DNA"/>
</dbReference>
<feature type="compositionally biased region" description="Gly residues" evidence="1">
    <location>
        <begin position="722"/>
        <end position="731"/>
    </location>
</feature>
<feature type="region of interest" description="Disordered" evidence="1">
    <location>
        <begin position="1030"/>
        <end position="1115"/>
    </location>
</feature>
<name>A0AAD3DUK9_9CHLO</name>
<gene>
    <name evidence="2" type="ORF">Agub_g10260</name>
</gene>
<feature type="region of interest" description="Disordered" evidence="1">
    <location>
        <begin position="194"/>
        <end position="323"/>
    </location>
</feature>
<feature type="region of interest" description="Disordered" evidence="1">
    <location>
        <begin position="1264"/>
        <end position="1294"/>
    </location>
</feature>
<feature type="region of interest" description="Disordered" evidence="1">
    <location>
        <begin position="710"/>
        <end position="731"/>
    </location>
</feature>
<feature type="compositionally biased region" description="Low complexity" evidence="1">
    <location>
        <begin position="1039"/>
        <end position="1065"/>
    </location>
</feature>
<feature type="compositionally biased region" description="Low complexity" evidence="1">
    <location>
        <begin position="1278"/>
        <end position="1294"/>
    </location>
</feature>
<protein>
    <submittedName>
        <fullName evidence="2">Uncharacterized protein</fullName>
    </submittedName>
</protein>
<accession>A0AAD3DUK9</accession>
<sequence>TASTAGAGTAVALEREVAPGVEAAGAGEAAAGPVGNDGSASPSDDDGEVAVQRLLAAMHTDSCSTSTASGDAAAAGESVGADEGAMSGGLPVRHGVRTQLLARPAAAHEPLPNFMMRSPPSGAAAGGRGAGDVFTTPPSLRRMRHRIVTARKTPGEPAVAARAAAAATGGAAGAAAPADEYELHSMTVSRASSEYRSACSSQEGAEGGATGPGGGEGGPGSDKEEVEEAAEAFGTAPEELASGEGNAQPDGESGQSPPPPDEETEEQPQQVPELELPELEEEQERRQEPADDGVPQPQQQQQQGGAAAHAAAQEAAQPPRPVDAAAAVPFVRLHGARASMQGALHPSWYALAEEEEESGGSAAGRDRAPTDGGSQGEALQGPPQQLAAVTVPEAGAEARLPRLPLRAVAVLSGEGVAAQQLQDGEGEAAGEGADNSCELPATTTTNGMAEAAPSAAGVVGCAASSRAPSPHIAGPPPPPPRREPGVTDSREDRPGALGGALPAAAAADTHPGHHHNQESSTQPQLILPPPSSLLQHLHSSDLEPPQQDEEFGGYIGLAIPVAGGAAIRTSRGLSLSDQCGGGVTAGGRRGPLLRAVKETADRIAPTMHSAGAPADVTPLQPTAPQHCCLQLLLCNAANPDNTRVAPQHFRCLEAALQLLTRSDGPSPALLRVHGPEPHPRAVATDASLLRLPPDLQRGYHLQLQAAATGTGAGSTVRPGSHGAAGGGGAGAGPHGAVAAAGRCVGSAHVNGGGVGGSAVTGHRVGGGGGGVASAVGLRTGVAGSGAGGTGSGAGSGTAGAGAEQLCTTYSLVCRPPVAAAAKALSGAAGGGAEVAAGVEVEVQVQLHTCAIRGAVGLHQVGLKLMLLRRGTPQGSSSQAAAAAPAAAAAAAAAAATSTAGAGSSHMDWRAAVLLAAWLGCGLCQVAALPPSQEAAGAGLLRRMLQPAELLLPLLPQQQPGGPLPAAGAAVEPGPHGVQPRMPQPQQGLQTNHEDSPQAVSGAQEREQPASSSFPADHAELAAAALRLPQQHSERPPSELDQQPLLTTQQPGPLPPWLEQQQQQQPHAAEALGHPGGPVAALRQQEEAAATGAAMTPGAQQPSPGAPQAPSEPEAGLTEVPLATDASSLPGGDRGVAAVGGSGSAAGAAAAGCSQGAATGGEAHPDPCLGSGGVAAAADCAVAMIPGTEDTEDFVPATAPDADESLQRLLASPGGYAAAAAAEDDDDADDNGIAALGGDGDGAVAASPPHAAAAAAAAPVGASPSQAAALGTSPPPPTTTHGNTTTATGRAAHTKTNNTQEIASQEAAPADSCNTAAAEGCHREVTCGNSGRDGVPDTALDAAPAAADVATIGDDVPPAVLAGDPEPAAADAPGAAAVRARQQALRMDPLLLCTAEEFGLLPELVPLLERLPARTDLPEG</sequence>
<proteinExistence type="predicted"/>
<feature type="compositionally biased region" description="Low complexity" evidence="1">
    <location>
        <begin position="710"/>
        <end position="721"/>
    </location>
</feature>
<feature type="compositionally biased region" description="Low complexity" evidence="1">
    <location>
        <begin position="462"/>
        <end position="472"/>
    </location>
</feature>
<feature type="compositionally biased region" description="Low complexity" evidence="1">
    <location>
        <begin position="64"/>
        <end position="85"/>
    </location>
</feature>